<proteinExistence type="predicted"/>
<sequence length="122" mass="13824">MVWRMQRRLFGPKVPDATHCERVWSAAYPLTSTLRPPLTHDLNLPTVPRSAEELQVIALAEIMPARAVIFLGYVVSKPPALEPVRHHQSRPLVRAHLPPRRAPHGVCAEFPQDLPRVHEHCS</sequence>
<evidence type="ECO:0000313" key="2">
    <source>
        <dbReference type="Proteomes" id="UP000054270"/>
    </source>
</evidence>
<dbReference type="AlphaFoldDB" id="A0A0D2PTB1"/>
<dbReference type="Proteomes" id="UP000054270">
    <property type="component" value="Unassembled WGS sequence"/>
</dbReference>
<accession>A0A0D2PTB1</accession>
<dbReference type="EMBL" id="KN817546">
    <property type="protein sequence ID" value="KJA22960.1"/>
    <property type="molecule type" value="Genomic_DNA"/>
</dbReference>
<protein>
    <submittedName>
        <fullName evidence="1">Uncharacterized protein</fullName>
    </submittedName>
</protein>
<gene>
    <name evidence="1" type="ORF">HYPSUDRAFT_201771</name>
</gene>
<evidence type="ECO:0000313" key="1">
    <source>
        <dbReference type="EMBL" id="KJA22960.1"/>
    </source>
</evidence>
<keyword evidence="2" id="KW-1185">Reference proteome</keyword>
<name>A0A0D2PTB1_HYPSF</name>
<reference evidence="2" key="1">
    <citation type="submission" date="2014-04" db="EMBL/GenBank/DDBJ databases">
        <title>Evolutionary Origins and Diversification of the Mycorrhizal Mutualists.</title>
        <authorList>
            <consortium name="DOE Joint Genome Institute"/>
            <consortium name="Mycorrhizal Genomics Consortium"/>
            <person name="Kohler A."/>
            <person name="Kuo A."/>
            <person name="Nagy L.G."/>
            <person name="Floudas D."/>
            <person name="Copeland A."/>
            <person name="Barry K.W."/>
            <person name="Cichocki N."/>
            <person name="Veneault-Fourrey C."/>
            <person name="LaButti K."/>
            <person name="Lindquist E.A."/>
            <person name="Lipzen A."/>
            <person name="Lundell T."/>
            <person name="Morin E."/>
            <person name="Murat C."/>
            <person name="Riley R."/>
            <person name="Ohm R."/>
            <person name="Sun H."/>
            <person name="Tunlid A."/>
            <person name="Henrissat B."/>
            <person name="Grigoriev I.V."/>
            <person name="Hibbett D.S."/>
            <person name="Martin F."/>
        </authorList>
    </citation>
    <scope>NUCLEOTIDE SEQUENCE [LARGE SCALE GENOMIC DNA]</scope>
    <source>
        <strain evidence="2">FD-334 SS-4</strain>
    </source>
</reference>
<organism evidence="1 2">
    <name type="scientific">Hypholoma sublateritium (strain FD-334 SS-4)</name>
    <dbReference type="NCBI Taxonomy" id="945553"/>
    <lineage>
        <taxon>Eukaryota</taxon>
        <taxon>Fungi</taxon>
        <taxon>Dikarya</taxon>
        <taxon>Basidiomycota</taxon>
        <taxon>Agaricomycotina</taxon>
        <taxon>Agaricomycetes</taxon>
        <taxon>Agaricomycetidae</taxon>
        <taxon>Agaricales</taxon>
        <taxon>Agaricineae</taxon>
        <taxon>Strophariaceae</taxon>
        <taxon>Hypholoma</taxon>
    </lineage>
</organism>